<gene>
    <name evidence="2" type="ORF">FNU79_02545</name>
</gene>
<dbReference type="PANTHER" id="PTHR42912">
    <property type="entry name" value="METHYLTRANSFERASE"/>
    <property type="match status" value="1"/>
</dbReference>
<keyword evidence="2" id="KW-0808">Transferase</keyword>
<dbReference type="PANTHER" id="PTHR42912:SF80">
    <property type="entry name" value="METHYLTRANSFERASE DOMAIN-CONTAINING PROTEIN"/>
    <property type="match status" value="1"/>
</dbReference>
<dbReference type="InterPro" id="IPR050508">
    <property type="entry name" value="Methyltransf_Superfamily"/>
</dbReference>
<feature type="domain" description="Methyltransferase" evidence="1">
    <location>
        <begin position="44"/>
        <end position="134"/>
    </location>
</feature>
<proteinExistence type="predicted"/>
<dbReference type="Gene3D" id="2.20.25.110">
    <property type="entry name" value="S-adenosyl-L-methionine-dependent methyltransferases"/>
    <property type="match status" value="1"/>
</dbReference>
<dbReference type="Gene3D" id="3.40.50.150">
    <property type="entry name" value="Vaccinia Virus protein VP39"/>
    <property type="match status" value="1"/>
</dbReference>
<dbReference type="CDD" id="cd02440">
    <property type="entry name" value="AdoMet_MTases"/>
    <property type="match status" value="1"/>
</dbReference>
<protein>
    <submittedName>
        <fullName evidence="2">Class I SAM-dependent methyltransferase</fullName>
    </submittedName>
</protein>
<keyword evidence="3" id="KW-1185">Reference proteome</keyword>
<evidence type="ECO:0000313" key="3">
    <source>
        <dbReference type="Proteomes" id="UP000316092"/>
    </source>
</evidence>
<name>A0A553V6Q0_9DEIO</name>
<comment type="caution">
    <text evidence="2">The sequence shown here is derived from an EMBL/GenBank/DDBJ whole genome shotgun (WGS) entry which is preliminary data.</text>
</comment>
<dbReference type="GO" id="GO:0032259">
    <property type="term" value="P:methylation"/>
    <property type="evidence" value="ECO:0007669"/>
    <property type="project" value="UniProtKB-KW"/>
</dbReference>
<organism evidence="2 3">
    <name type="scientific">Deinococcus detaillensis</name>
    <dbReference type="NCBI Taxonomy" id="2592048"/>
    <lineage>
        <taxon>Bacteria</taxon>
        <taxon>Thermotogati</taxon>
        <taxon>Deinococcota</taxon>
        <taxon>Deinococci</taxon>
        <taxon>Deinococcales</taxon>
        <taxon>Deinococcaceae</taxon>
        <taxon>Deinococcus</taxon>
    </lineage>
</organism>
<reference evidence="2 3" key="1">
    <citation type="submission" date="2019-07" db="EMBL/GenBank/DDBJ databases">
        <title>Deinococcus detaillus sp. nov., isolated from humus soil in Antarctica.</title>
        <authorList>
            <person name="Zhang K."/>
        </authorList>
    </citation>
    <scope>NUCLEOTIDE SEQUENCE [LARGE SCALE GENOMIC DNA]</scope>
    <source>
        <strain evidence="2 3">H1</strain>
    </source>
</reference>
<evidence type="ECO:0000313" key="2">
    <source>
        <dbReference type="EMBL" id="TSA88122.1"/>
    </source>
</evidence>
<dbReference type="SUPFAM" id="SSF53335">
    <property type="entry name" value="S-adenosyl-L-methionine-dependent methyltransferases"/>
    <property type="match status" value="1"/>
</dbReference>
<dbReference type="InterPro" id="IPR041698">
    <property type="entry name" value="Methyltransf_25"/>
</dbReference>
<dbReference type="OrthoDB" id="9811589at2"/>
<dbReference type="Proteomes" id="UP000316092">
    <property type="component" value="Unassembled WGS sequence"/>
</dbReference>
<dbReference type="RefSeq" id="WP_143719349.1">
    <property type="nucleotide sequence ID" value="NZ_VKDB01000001.1"/>
</dbReference>
<dbReference type="GO" id="GO:0008168">
    <property type="term" value="F:methyltransferase activity"/>
    <property type="evidence" value="ECO:0007669"/>
    <property type="project" value="UniProtKB-KW"/>
</dbReference>
<dbReference type="EMBL" id="VKDB01000001">
    <property type="protein sequence ID" value="TSA88122.1"/>
    <property type="molecule type" value="Genomic_DNA"/>
</dbReference>
<dbReference type="InterPro" id="IPR029063">
    <property type="entry name" value="SAM-dependent_MTases_sf"/>
</dbReference>
<dbReference type="AlphaFoldDB" id="A0A553V6Q0"/>
<accession>A0A553V6Q0</accession>
<keyword evidence="2" id="KW-0489">Methyltransferase</keyword>
<evidence type="ECO:0000259" key="1">
    <source>
        <dbReference type="Pfam" id="PF13649"/>
    </source>
</evidence>
<dbReference type="Pfam" id="PF13649">
    <property type="entry name" value="Methyltransf_25"/>
    <property type="match status" value="1"/>
</dbReference>
<sequence>MQHAPFTALARVYDAIMADIEYDVWADFILSYAAEAGLSITSALDLACGTGGLTQQLAALKLEVTGLDASPEMLKVAAERMPGVRFVHGDLRTFELGRTFDLVTCVFDSVNNLTADGDLELTLRQMHAHLSPGGLLAFDVNTRIGVRELWEGDSIEGLEPLPDGSQVHYHWSHHYNAEQDVGVVQAFCRVLSEDGETEEFVETHQERGYDPAELAAALGAAGFERWEILEYPDYAPPEADCPRVWVFAWRATDE</sequence>